<dbReference type="HAMAP" id="MF_01208">
    <property type="entry name" value="PyrE"/>
    <property type="match status" value="1"/>
</dbReference>
<dbReference type="GO" id="GO:0004588">
    <property type="term" value="F:orotate phosphoribosyltransferase activity"/>
    <property type="evidence" value="ECO:0007669"/>
    <property type="project" value="UniProtKB-EC"/>
</dbReference>
<dbReference type="AlphaFoldDB" id="X0RV89"/>
<dbReference type="GO" id="GO:0044205">
    <property type="term" value="P:'de novo' UMP biosynthetic process"/>
    <property type="evidence" value="ECO:0007669"/>
    <property type="project" value="UniProtKB-UniPathway"/>
</dbReference>
<accession>X0RV89</accession>
<evidence type="ECO:0000256" key="6">
    <source>
        <dbReference type="ARBA" id="ARBA00022975"/>
    </source>
</evidence>
<evidence type="ECO:0000256" key="5">
    <source>
        <dbReference type="ARBA" id="ARBA00022842"/>
    </source>
</evidence>
<dbReference type="Gene3D" id="3.40.50.2020">
    <property type="match status" value="1"/>
</dbReference>
<dbReference type="CDD" id="cd06223">
    <property type="entry name" value="PRTases_typeI"/>
    <property type="match status" value="1"/>
</dbReference>
<dbReference type="NCBIfam" id="TIGR00336">
    <property type="entry name" value="pyrE"/>
    <property type="match status" value="1"/>
</dbReference>
<dbReference type="EMBL" id="BARS01000150">
    <property type="protein sequence ID" value="GAF72708.1"/>
    <property type="molecule type" value="Genomic_DNA"/>
</dbReference>
<reference evidence="8" key="1">
    <citation type="journal article" date="2014" name="Front. Microbiol.">
        <title>High frequency of phylogenetically diverse reductive dehalogenase-homologous genes in deep subseafloor sedimentary metagenomes.</title>
        <authorList>
            <person name="Kawai M."/>
            <person name="Futagami T."/>
            <person name="Toyoda A."/>
            <person name="Takaki Y."/>
            <person name="Nishi S."/>
            <person name="Hori S."/>
            <person name="Arai W."/>
            <person name="Tsubouchi T."/>
            <person name="Morono Y."/>
            <person name="Uchiyama I."/>
            <person name="Ito T."/>
            <person name="Fujiyama A."/>
            <person name="Inagaki F."/>
            <person name="Takami H."/>
        </authorList>
    </citation>
    <scope>NUCLEOTIDE SEQUENCE</scope>
    <source>
        <strain evidence="8">Expedition CK06-06</strain>
    </source>
</reference>
<evidence type="ECO:0000259" key="7">
    <source>
        <dbReference type="Pfam" id="PF00156"/>
    </source>
</evidence>
<evidence type="ECO:0000256" key="4">
    <source>
        <dbReference type="ARBA" id="ARBA00022679"/>
    </source>
</evidence>
<name>X0RV89_9ZZZZ</name>
<evidence type="ECO:0000256" key="2">
    <source>
        <dbReference type="ARBA" id="ARBA00011971"/>
    </source>
</evidence>
<comment type="caution">
    <text evidence="8">The sequence shown here is derived from an EMBL/GenBank/DDBJ whole genome shotgun (WGS) entry which is preliminary data.</text>
</comment>
<dbReference type="InterPro" id="IPR023031">
    <property type="entry name" value="OPRT"/>
</dbReference>
<dbReference type="GO" id="GO:0019856">
    <property type="term" value="P:pyrimidine nucleobase biosynthetic process"/>
    <property type="evidence" value="ECO:0007669"/>
    <property type="project" value="TreeGrafter"/>
</dbReference>
<evidence type="ECO:0000256" key="1">
    <source>
        <dbReference type="ARBA" id="ARBA00004889"/>
    </source>
</evidence>
<dbReference type="SUPFAM" id="SSF53271">
    <property type="entry name" value="PRTase-like"/>
    <property type="match status" value="1"/>
</dbReference>
<dbReference type="PANTHER" id="PTHR19278:SF9">
    <property type="entry name" value="URIDINE 5'-MONOPHOSPHATE SYNTHASE"/>
    <property type="match status" value="1"/>
</dbReference>
<dbReference type="PANTHER" id="PTHR19278">
    <property type="entry name" value="OROTATE PHOSPHORIBOSYLTRANSFERASE"/>
    <property type="match status" value="1"/>
</dbReference>
<dbReference type="Pfam" id="PF00156">
    <property type="entry name" value="Pribosyltran"/>
    <property type="match status" value="1"/>
</dbReference>
<dbReference type="UniPathway" id="UPA00070">
    <property type="reaction ID" value="UER00119"/>
</dbReference>
<keyword evidence="6" id="KW-0665">Pyrimidine biosynthesis</keyword>
<organism evidence="8">
    <name type="scientific">marine sediment metagenome</name>
    <dbReference type="NCBI Taxonomy" id="412755"/>
    <lineage>
        <taxon>unclassified sequences</taxon>
        <taxon>metagenomes</taxon>
        <taxon>ecological metagenomes</taxon>
    </lineage>
</organism>
<keyword evidence="3" id="KW-0328">Glycosyltransferase</keyword>
<proteinExistence type="inferred from homology"/>
<keyword evidence="4" id="KW-0808">Transferase</keyword>
<evidence type="ECO:0000256" key="3">
    <source>
        <dbReference type="ARBA" id="ARBA00022676"/>
    </source>
</evidence>
<dbReference type="InterPro" id="IPR000836">
    <property type="entry name" value="PRTase_dom"/>
</dbReference>
<sequence length="181" mass="19402">MLEQRERFMELVKERGLVRGDFTLASGAKSTYFFDLKMVTLSAEGAYLAGRLVFDLLKDSGIDAIGGLTLGADPIVAAVALVSHMEGEPIPAFIVRGEMKEHGTQKAIEGYIPQRGSSVAIVEDVITKGGSTLKAIKAVEEAGCRVAKVVALLDRHQGGSDELHRRGYDFTAILHTDAAGE</sequence>
<evidence type="ECO:0000313" key="8">
    <source>
        <dbReference type="EMBL" id="GAF72708.1"/>
    </source>
</evidence>
<protein>
    <recommendedName>
        <fullName evidence="2">orotate phosphoribosyltransferase</fullName>
        <ecNumber evidence="2">2.4.2.10</ecNumber>
    </recommendedName>
</protein>
<keyword evidence="5" id="KW-0460">Magnesium</keyword>
<dbReference type="FunFam" id="3.40.50.2020:FF:000029">
    <property type="entry name" value="Orotate phosphoribosyltransferase"/>
    <property type="match status" value="1"/>
</dbReference>
<dbReference type="InterPro" id="IPR004467">
    <property type="entry name" value="Or_phspho_trans_dom"/>
</dbReference>
<comment type="pathway">
    <text evidence="1">Pyrimidine metabolism; UMP biosynthesis via de novo pathway; UMP from orotate: step 1/2.</text>
</comment>
<feature type="non-terminal residue" evidence="8">
    <location>
        <position position="181"/>
    </location>
</feature>
<dbReference type="InterPro" id="IPR029057">
    <property type="entry name" value="PRTase-like"/>
</dbReference>
<feature type="domain" description="Phosphoribosyltransferase" evidence="7">
    <location>
        <begin position="80"/>
        <end position="161"/>
    </location>
</feature>
<dbReference type="EC" id="2.4.2.10" evidence="2"/>
<gene>
    <name evidence="8" type="ORF">S01H1_00432</name>
</gene>